<feature type="domain" description="PAS fold-3" evidence="1">
    <location>
        <begin position="53"/>
        <end position="117"/>
    </location>
</feature>
<keyword evidence="3" id="KW-1185">Reference proteome</keyword>
<accession>A0A7W6H461</accession>
<name>A0A7W6H461_9HYPH</name>
<reference evidence="2 3" key="1">
    <citation type="submission" date="2020-08" db="EMBL/GenBank/DDBJ databases">
        <title>Genomic Encyclopedia of Type Strains, Phase IV (KMG-IV): sequencing the most valuable type-strain genomes for metagenomic binning, comparative biology and taxonomic classification.</title>
        <authorList>
            <person name="Goeker M."/>
        </authorList>
    </citation>
    <scope>NUCLEOTIDE SEQUENCE [LARGE SCALE GENOMIC DNA]</scope>
    <source>
        <strain evidence="2 3">DSM 102238</strain>
    </source>
</reference>
<protein>
    <recommendedName>
        <fullName evidence="1">PAS fold-3 domain-containing protein</fullName>
    </recommendedName>
</protein>
<dbReference type="RefSeq" id="WP_183199188.1">
    <property type="nucleotide sequence ID" value="NZ_JACIEK010000002.1"/>
</dbReference>
<gene>
    <name evidence="2" type="ORF">GGR04_001474</name>
</gene>
<sequence length="178" mass="19496">MDAPHASSIQIATTKILGAWNWNVEADTIVMCTTLAPLFSISDEEVNKGISLYHFLSLIHVDDMRRIRFSIGHAIGSKLPFEEVYRVVEEGVGTRWVRSKGRCYYDAEGSPVHMTGFTIEAVPGLSTLHASIVDRLLEARTLAVAANERMLIKLIDAVALEAGLQLAAAMKGLKDGRS</sequence>
<dbReference type="Pfam" id="PF08447">
    <property type="entry name" value="PAS_3"/>
    <property type="match status" value="1"/>
</dbReference>
<evidence type="ECO:0000259" key="1">
    <source>
        <dbReference type="Pfam" id="PF08447"/>
    </source>
</evidence>
<evidence type="ECO:0000313" key="3">
    <source>
        <dbReference type="Proteomes" id="UP000542776"/>
    </source>
</evidence>
<organism evidence="2 3">
    <name type="scientific">Aureimonas pseudogalii</name>
    <dbReference type="NCBI Taxonomy" id="1744844"/>
    <lineage>
        <taxon>Bacteria</taxon>
        <taxon>Pseudomonadati</taxon>
        <taxon>Pseudomonadota</taxon>
        <taxon>Alphaproteobacteria</taxon>
        <taxon>Hyphomicrobiales</taxon>
        <taxon>Aurantimonadaceae</taxon>
        <taxon>Aureimonas</taxon>
    </lineage>
</organism>
<evidence type="ECO:0000313" key="2">
    <source>
        <dbReference type="EMBL" id="MBB3997638.1"/>
    </source>
</evidence>
<dbReference type="Gene3D" id="3.30.450.20">
    <property type="entry name" value="PAS domain"/>
    <property type="match status" value="1"/>
</dbReference>
<dbReference type="EMBL" id="JACIEK010000002">
    <property type="protein sequence ID" value="MBB3997638.1"/>
    <property type="molecule type" value="Genomic_DNA"/>
</dbReference>
<dbReference type="AlphaFoldDB" id="A0A7W6H461"/>
<proteinExistence type="predicted"/>
<comment type="caution">
    <text evidence="2">The sequence shown here is derived from an EMBL/GenBank/DDBJ whole genome shotgun (WGS) entry which is preliminary data.</text>
</comment>
<dbReference type="InterPro" id="IPR013655">
    <property type="entry name" value="PAS_fold_3"/>
</dbReference>
<dbReference type="SUPFAM" id="SSF55785">
    <property type="entry name" value="PYP-like sensor domain (PAS domain)"/>
    <property type="match status" value="1"/>
</dbReference>
<dbReference type="Proteomes" id="UP000542776">
    <property type="component" value="Unassembled WGS sequence"/>
</dbReference>
<dbReference type="InterPro" id="IPR035965">
    <property type="entry name" value="PAS-like_dom_sf"/>
</dbReference>